<proteinExistence type="predicted"/>
<dbReference type="Proteomes" id="UP001172386">
    <property type="component" value="Unassembled WGS sequence"/>
</dbReference>
<gene>
    <name evidence="1" type="ORF">H2198_010491</name>
</gene>
<protein>
    <submittedName>
        <fullName evidence="1">Uncharacterized protein</fullName>
    </submittedName>
</protein>
<sequence>MANNIRDIAVVDPESFPYIYEQNVSIPLRSKAEQSLGAVIRCNVYRPKSVEGKKSPVLVTYGPYGKDIPYHDFFAKSFAEVNPKHKSTHSCWETPDPLWWTSHGYAIVRADEKGLGQSPGILDTMSRSTSEAFFDVIEWAADQPWSSGKIGLLGISYYAGSQWRVAARRPKGLAAIIPWEGMSDYYRDRCRQGGIFANEFINFWWNRQVVTNQYGRPGRAEKNWGPDTIEGNLDEETLARNRKEQVTDNANNQFRDQAYYASKEYSLEDIEVPVLSVANWGGNTLHLRGNVEGYTHAGSDLKYLRFIVGRHDLPFYYDEEVEVQKSFLDAFLMDEDKIGWSVKGKVAAVDLLIRKGNFGVNNAQAEKAFKRRTENEWPIARTQYTKYFLTPEGSLETNKPHTLKFSRLSYKAPSFLDNPQLIQFSSAPFAEETEITGHITAHLNVSVDAEPSGPTPSDIDLFVTLRHLSSDGTEIQYTGSAGEPVPLCKGWLRVSLRKVNATHPRHRPWLPRRDYLSTDVQPVVPGEVYAVDVEIWPTNVVVEKGSKILFEVASGDTQGAGIFQHKHPQDRPIEKFQGINHIRFGPIYENYFLRNNLNNKMGSWKYAFTLSKEELSKLEPPGTVKLIVNASEENPSGLQHTHGHIRLSPQPSESPLDPLNWPRWRKFAVLFVSCLYAAVADFVSASVAPAIPIMQYQILPPRKISELTHLIAISVVCLGGSNVFWVPLSNIFGRRLILIVATLIMTLGSMWCGLAGNNFSSLLAARAIQGLGGGPADTIAADILGEIFFVHQRGRAMGVYTFWLAAGSYIGGIAGGYIAANTGHYQNIFWVSTALSGLVFILCVLLVPETMYDRKEPSPNSSVADEMGATVDEKDMYRTSQIEHISPDERLSFARSLKLGRYRGNWIKQFTGPFLTLRLPGVWVVMLQYSGLLGGIVTMVTVGPIFLSMPPYLWGKNVGLLSVAGVIGTALGATATYVVADRLLKRNASHRADGLAEPESRLLGLAPALVLATTGLWMYGFCAANPSSAAWVGLCVGLGMISFGIVQIPSIGFNYLIESYYAVSSDCLVMVTLLRAFISFSWTFFVGDWVFSAGPALPFGIFGMLMGVFSLLTIPLWFFGKRSRVATAQYLPKTTNH</sequence>
<dbReference type="EMBL" id="JAPDRQ010000372">
    <property type="protein sequence ID" value="KAJ9650191.1"/>
    <property type="molecule type" value="Genomic_DNA"/>
</dbReference>
<name>A0ACC2ZRK7_9EURO</name>
<comment type="caution">
    <text evidence="1">The sequence shown here is derived from an EMBL/GenBank/DDBJ whole genome shotgun (WGS) entry which is preliminary data.</text>
</comment>
<keyword evidence="2" id="KW-1185">Reference proteome</keyword>
<evidence type="ECO:0000313" key="1">
    <source>
        <dbReference type="EMBL" id="KAJ9650191.1"/>
    </source>
</evidence>
<evidence type="ECO:0000313" key="2">
    <source>
        <dbReference type="Proteomes" id="UP001172386"/>
    </source>
</evidence>
<organism evidence="1 2">
    <name type="scientific">Neophaeococcomyces mojaviensis</name>
    <dbReference type="NCBI Taxonomy" id="3383035"/>
    <lineage>
        <taxon>Eukaryota</taxon>
        <taxon>Fungi</taxon>
        <taxon>Dikarya</taxon>
        <taxon>Ascomycota</taxon>
        <taxon>Pezizomycotina</taxon>
        <taxon>Eurotiomycetes</taxon>
        <taxon>Chaetothyriomycetidae</taxon>
        <taxon>Chaetothyriales</taxon>
        <taxon>Chaetothyriales incertae sedis</taxon>
        <taxon>Neophaeococcomyces</taxon>
    </lineage>
</organism>
<reference evidence="1" key="1">
    <citation type="submission" date="2022-10" db="EMBL/GenBank/DDBJ databases">
        <title>Culturing micro-colonial fungi from biological soil crusts in the Mojave desert and describing Neophaeococcomyces mojavensis, and introducing the new genera and species Taxawa tesnikishii.</title>
        <authorList>
            <person name="Kurbessoian T."/>
            <person name="Stajich J.E."/>
        </authorList>
    </citation>
    <scope>NUCLEOTIDE SEQUENCE</scope>
    <source>
        <strain evidence="1">JES_112</strain>
    </source>
</reference>
<accession>A0ACC2ZRK7</accession>